<accession>A0A0B7IZX1</accession>
<evidence type="ECO:0000313" key="6">
    <source>
        <dbReference type="Proteomes" id="UP000056322"/>
    </source>
</evidence>
<gene>
    <name evidence="5" type="ORF">BN1209_0924</name>
</gene>
<protein>
    <submittedName>
        <fullName evidence="5">TPR repeat-containing protein</fullName>
    </submittedName>
</protein>
<keyword evidence="4" id="KW-0732">Signal</keyword>
<dbReference type="SMART" id="SM00028">
    <property type="entry name" value="TPR"/>
    <property type="match status" value="1"/>
</dbReference>
<dbReference type="EMBL" id="LN794158">
    <property type="protein sequence ID" value="CEN55967.1"/>
    <property type="molecule type" value="Genomic_DNA"/>
</dbReference>
<dbReference type="Proteomes" id="UP000056322">
    <property type="component" value="Chromosome 1"/>
</dbReference>
<keyword evidence="6" id="KW-1185">Reference proteome</keyword>
<dbReference type="AlphaFoldDB" id="A0A0B7IZX1"/>
<dbReference type="InterPro" id="IPR043504">
    <property type="entry name" value="Peptidase_S1_PA_chymotrypsin"/>
</dbReference>
<dbReference type="InterPro" id="IPR019734">
    <property type="entry name" value="TPR_rpt"/>
</dbReference>
<evidence type="ECO:0000313" key="5">
    <source>
        <dbReference type="EMBL" id="CEN55967.1"/>
    </source>
</evidence>
<dbReference type="HOGENOM" id="CLU_069796_0_0_4"/>
<name>A0A0B7IZX1_9PROT</name>
<organism evidence="5 6">
    <name type="scientific">Candidatus Methylopumilus turicensis</name>
    <dbReference type="NCBI Taxonomy" id="1581680"/>
    <lineage>
        <taxon>Bacteria</taxon>
        <taxon>Pseudomonadati</taxon>
        <taxon>Pseudomonadota</taxon>
        <taxon>Betaproteobacteria</taxon>
        <taxon>Nitrosomonadales</taxon>
        <taxon>Methylophilaceae</taxon>
        <taxon>Candidatus Methylopumilus</taxon>
    </lineage>
</organism>
<dbReference type="STRING" id="1581680.BN1209_0924"/>
<evidence type="ECO:0000256" key="1">
    <source>
        <dbReference type="ARBA" id="ARBA00022737"/>
    </source>
</evidence>
<dbReference type="Gene3D" id="1.25.40.10">
    <property type="entry name" value="Tetratricopeptide repeat domain"/>
    <property type="match status" value="1"/>
</dbReference>
<proteinExistence type="predicted"/>
<keyword evidence="2 3" id="KW-0802">TPR repeat</keyword>
<evidence type="ECO:0000256" key="2">
    <source>
        <dbReference type="ARBA" id="ARBA00022803"/>
    </source>
</evidence>
<dbReference type="SUPFAM" id="SSF48452">
    <property type="entry name" value="TPR-like"/>
    <property type="match status" value="1"/>
</dbReference>
<dbReference type="Pfam" id="PF13365">
    <property type="entry name" value="Trypsin_2"/>
    <property type="match status" value="1"/>
</dbReference>
<dbReference type="RefSeq" id="WP_045751154.1">
    <property type="nucleotide sequence ID" value="NZ_LN794158.1"/>
</dbReference>
<reference evidence="6" key="1">
    <citation type="submission" date="2014-12" db="EMBL/GenBank/DDBJ databases">
        <authorList>
            <person name="Salcher M.M."/>
        </authorList>
    </citation>
    <scope>NUCLEOTIDE SEQUENCE [LARGE SCALE GENOMIC DNA]</scope>
    <source>
        <strain evidence="6">MMS-10A-171</strain>
    </source>
</reference>
<dbReference type="Pfam" id="PF07719">
    <property type="entry name" value="TPR_2"/>
    <property type="match status" value="1"/>
</dbReference>
<dbReference type="InterPro" id="IPR013105">
    <property type="entry name" value="TPR_2"/>
</dbReference>
<feature type="chain" id="PRO_5002130557" evidence="4">
    <location>
        <begin position="29"/>
        <end position="349"/>
    </location>
</feature>
<dbReference type="SUPFAM" id="SSF50494">
    <property type="entry name" value="Trypsin-like serine proteases"/>
    <property type="match status" value="1"/>
</dbReference>
<dbReference type="InterPro" id="IPR011990">
    <property type="entry name" value="TPR-like_helical_dom_sf"/>
</dbReference>
<dbReference type="KEGG" id="mbac:BN1209_0924"/>
<evidence type="ECO:0000256" key="3">
    <source>
        <dbReference type="PROSITE-ProRule" id="PRU00339"/>
    </source>
</evidence>
<feature type="repeat" description="TPR" evidence="3">
    <location>
        <begin position="264"/>
        <end position="297"/>
    </location>
</feature>
<dbReference type="InterPro" id="IPR009003">
    <property type="entry name" value="Peptidase_S1_PA"/>
</dbReference>
<feature type="signal peptide" evidence="4">
    <location>
        <begin position="1"/>
        <end position="28"/>
    </location>
</feature>
<evidence type="ECO:0000256" key="4">
    <source>
        <dbReference type="SAM" id="SignalP"/>
    </source>
</evidence>
<sequence>MNFVKNTKTKIVIALSCAFIMSASSAQAYDRVKLLQSFFSIVMIKGYTTDGSMAYGSGVVVGPNKVVTNCHIFRKTPEPFISRGEDTYRITQIQADRYHDMCLIATDVTPFAPSEIGSATTMKKGEEIIGMGHSSGNPSPVNANGVLKSIYPFNNGYIIRSTARFSMGASGSGLFDGHGRLIGINTFKSPGRNAYFYALPIEWMASVEKQPIETKFPIDGKTFWEEDDANKPFFMQIAEPEIQGDWSKLLVVSQNWVKNEPNNTEAWYELGVAQENTKQKPDAEKSYRKALELSKDNVDAMFRLGLLAAEQGNIKEVQAMKLAISSIDTDTAEEFNQAITCGDKCEKRR</sequence>
<dbReference type="PROSITE" id="PS50005">
    <property type="entry name" value="TPR"/>
    <property type="match status" value="1"/>
</dbReference>
<dbReference type="Gene3D" id="2.40.10.10">
    <property type="entry name" value="Trypsin-like serine proteases"/>
    <property type="match status" value="2"/>
</dbReference>
<keyword evidence="1" id="KW-0677">Repeat</keyword>